<feature type="region of interest" description="Disordered" evidence="5">
    <location>
        <begin position="338"/>
        <end position="361"/>
    </location>
</feature>
<dbReference type="InterPro" id="IPR001173">
    <property type="entry name" value="Glyco_trans_2-like"/>
</dbReference>
<evidence type="ECO:0000256" key="3">
    <source>
        <dbReference type="ARBA" id="ARBA00022676"/>
    </source>
</evidence>
<protein>
    <submittedName>
        <fullName evidence="7">Glycosyltransferase</fullName>
    </submittedName>
</protein>
<evidence type="ECO:0000256" key="4">
    <source>
        <dbReference type="ARBA" id="ARBA00022679"/>
    </source>
</evidence>
<accession>A0ABP6D4D8</accession>
<sequence length="361" mass="39199">MTAYGDGEGAPEDNGAYAVVIPTLGRPSLSACLRALADAGGPRPMRVVLVDDRPQADAAPLPVDVPMSLRSVTTLVRGRARGPAAARNTGWRAAGRVPWIVFLDDDVVPGPTWGDDLALDLAGATYRTAGITARIRVPLPKDRRPTDWERNTAGLATARWITADMAYRREALEAVGGFDERFPRAFREDADLALRVLAEGWTLTAGARTTTHPVRPAGRWISVRLQAGNADDVLMTRRHGRDWWSRADAPRGRRARHLAVTGAAVAAVSCVLAGRHRAAFAWAAAWLAGTAEFALARIGQGPRTRDEVITMTLTSVLIPPAATWHWLRGQVQHRATLPLRPHEAGEPPRARSEPVQERVRP</sequence>
<evidence type="ECO:0000313" key="7">
    <source>
        <dbReference type="EMBL" id="GAA2632463.1"/>
    </source>
</evidence>
<evidence type="ECO:0000313" key="8">
    <source>
        <dbReference type="Proteomes" id="UP001500151"/>
    </source>
</evidence>
<gene>
    <name evidence="7" type="ORF">GCM10010307_25790</name>
</gene>
<evidence type="ECO:0000256" key="5">
    <source>
        <dbReference type="SAM" id="MobiDB-lite"/>
    </source>
</evidence>
<feature type="compositionally biased region" description="Basic and acidic residues" evidence="5">
    <location>
        <begin position="340"/>
        <end position="361"/>
    </location>
</feature>
<dbReference type="Pfam" id="PF00535">
    <property type="entry name" value="Glycos_transf_2"/>
    <property type="match status" value="1"/>
</dbReference>
<proteinExistence type="inferred from homology"/>
<keyword evidence="8" id="KW-1185">Reference proteome</keyword>
<comment type="similarity">
    <text evidence="2">Belongs to the glycosyltransferase 2 family.</text>
</comment>
<evidence type="ECO:0000256" key="2">
    <source>
        <dbReference type="ARBA" id="ARBA00006739"/>
    </source>
</evidence>
<feature type="domain" description="Glycosyltransferase 2-like" evidence="6">
    <location>
        <begin position="19"/>
        <end position="113"/>
    </location>
</feature>
<organism evidence="7 8">
    <name type="scientific">Streptomyces vastus</name>
    <dbReference type="NCBI Taxonomy" id="285451"/>
    <lineage>
        <taxon>Bacteria</taxon>
        <taxon>Bacillati</taxon>
        <taxon>Actinomycetota</taxon>
        <taxon>Actinomycetes</taxon>
        <taxon>Kitasatosporales</taxon>
        <taxon>Streptomycetaceae</taxon>
        <taxon>Streptomyces</taxon>
    </lineage>
</organism>
<name>A0ABP6D4D8_9ACTN</name>
<evidence type="ECO:0000259" key="6">
    <source>
        <dbReference type="Pfam" id="PF00535"/>
    </source>
</evidence>
<keyword evidence="3" id="KW-0328">Glycosyltransferase</keyword>
<dbReference type="PANTHER" id="PTHR43179:SF12">
    <property type="entry name" value="GALACTOFURANOSYLTRANSFERASE GLFT2"/>
    <property type="match status" value="1"/>
</dbReference>
<dbReference type="SUPFAM" id="SSF53448">
    <property type="entry name" value="Nucleotide-diphospho-sugar transferases"/>
    <property type="match status" value="1"/>
</dbReference>
<dbReference type="InterPro" id="IPR029044">
    <property type="entry name" value="Nucleotide-diphossugar_trans"/>
</dbReference>
<reference evidence="8" key="1">
    <citation type="journal article" date="2019" name="Int. J. Syst. Evol. Microbiol.">
        <title>The Global Catalogue of Microorganisms (GCM) 10K type strain sequencing project: providing services to taxonomists for standard genome sequencing and annotation.</title>
        <authorList>
            <consortium name="The Broad Institute Genomics Platform"/>
            <consortium name="The Broad Institute Genome Sequencing Center for Infectious Disease"/>
            <person name="Wu L."/>
            <person name="Ma J."/>
        </authorList>
    </citation>
    <scope>NUCLEOTIDE SEQUENCE [LARGE SCALE GENOMIC DNA]</scope>
    <source>
        <strain evidence="8">JCM 4524</strain>
    </source>
</reference>
<comment type="caution">
    <text evidence="7">The sequence shown here is derived from an EMBL/GenBank/DDBJ whole genome shotgun (WGS) entry which is preliminary data.</text>
</comment>
<comment type="pathway">
    <text evidence="1">Cell wall biogenesis; cell wall polysaccharide biosynthesis.</text>
</comment>
<evidence type="ECO:0000256" key="1">
    <source>
        <dbReference type="ARBA" id="ARBA00004776"/>
    </source>
</evidence>
<keyword evidence="4" id="KW-0808">Transferase</keyword>
<dbReference type="Gene3D" id="3.90.550.10">
    <property type="entry name" value="Spore Coat Polysaccharide Biosynthesis Protein SpsA, Chain A"/>
    <property type="match status" value="1"/>
</dbReference>
<dbReference type="PANTHER" id="PTHR43179">
    <property type="entry name" value="RHAMNOSYLTRANSFERASE WBBL"/>
    <property type="match status" value="1"/>
</dbReference>
<dbReference type="RefSeq" id="WP_344389868.1">
    <property type="nucleotide sequence ID" value="NZ_BAAASJ010000027.1"/>
</dbReference>
<dbReference type="EMBL" id="BAAASJ010000027">
    <property type="protein sequence ID" value="GAA2632463.1"/>
    <property type="molecule type" value="Genomic_DNA"/>
</dbReference>
<dbReference type="Proteomes" id="UP001500151">
    <property type="component" value="Unassembled WGS sequence"/>
</dbReference>